<reference evidence="3 4" key="1">
    <citation type="submission" date="2018-05" db="EMBL/GenBank/DDBJ databases">
        <title>Genomic Encyclopedia of Type Strains, Phase IV (KMG-IV): sequencing the most valuable type-strain genomes for metagenomic binning, comparative biology and taxonomic classification.</title>
        <authorList>
            <person name="Goeker M."/>
        </authorList>
    </citation>
    <scope>NUCLEOTIDE SEQUENCE [LARGE SCALE GENOMIC DNA]</scope>
    <source>
        <strain evidence="3 4">DSM 23606</strain>
    </source>
</reference>
<feature type="domain" description="AMP-dependent synthetase/ligase" evidence="2">
    <location>
        <begin position="107"/>
        <end position="300"/>
    </location>
</feature>
<dbReference type="SUPFAM" id="SSF56801">
    <property type="entry name" value="Acetyl-CoA synthetase-like"/>
    <property type="match status" value="1"/>
</dbReference>
<keyword evidence="4" id="KW-1185">Reference proteome</keyword>
<proteinExistence type="predicted"/>
<comment type="caution">
    <text evidence="3">The sequence shown here is derived from an EMBL/GenBank/DDBJ whole genome shotgun (WGS) entry which is preliminary data.</text>
</comment>
<dbReference type="PANTHER" id="PTHR43767">
    <property type="entry name" value="LONG-CHAIN-FATTY-ACID--COA LIGASE"/>
    <property type="match status" value="1"/>
</dbReference>
<dbReference type="InterPro" id="IPR045851">
    <property type="entry name" value="AMP-bd_C_sf"/>
</dbReference>
<dbReference type="GO" id="GO:0016874">
    <property type="term" value="F:ligase activity"/>
    <property type="evidence" value="ECO:0007669"/>
    <property type="project" value="UniProtKB-KW"/>
</dbReference>
<dbReference type="EMBL" id="QGTJ01000002">
    <property type="protein sequence ID" value="PWV64566.1"/>
    <property type="molecule type" value="Genomic_DNA"/>
</dbReference>
<name>A0A317MZN5_9GAMM</name>
<dbReference type="InterPro" id="IPR050237">
    <property type="entry name" value="ATP-dep_AMP-bd_enzyme"/>
</dbReference>
<sequence>MSADAPLPLLSHTEADAIVAWRHGAPISRRRMLGDIERVAAALPAGRHLLNVCSDRYHFAVGLAAGVLAGRISLLPSTLTESVVRQLLVDAPDTVLLSEADAPALLPGTLPRLIYPQGERHDGPAQVPLIDAGQLAARVFTSGSTGLPQPHGKSWGRLVRNARTGARALGLDDGRNFALLGTVPPQHMYGLESTVLLALHGGGALVAERPFHPAEIAAALAALPAPRVLVSTPFHLRTLLAAGTELPTLARVLSATSPLERTLAAAIEAHCATRLSEIYGSTESGQVAVRDSAREEHWTLMPGIELQQRDGRGWVSGGHIEAPVPLGDAITPLDSRHFMLGARDEDMVNIAGKRTSLAYLNHQLLAIAGVVDGAFYMPDATADDAAQHGITRLAAFVVAPTLGREALLHALRAAIDPVFLPRPLIHLATLPRNATGKLPRAACEALLAAHRGSAP</sequence>
<protein>
    <submittedName>
        <fullName evidence="3">Acyl-coenzyme A synthetase/AMP-(Fatty) acid ligase</fullName>
    </submittedName>
</protein>
<dbReference type="InterPro" id="IPR042099">
    <property type="entry name" value="ANL_N_sf"/>
</dbReference>
<dbReference type="Pfam" id="PF00501">
    <property type="entry name" value="AMP-binding"/>
    <property type="match status" value="1"/>
</dbReference>
<dbReference type="Gene3D" id="3.40.50.12780">
    <property type="entry name" value="N-terminal domain of ligase-like"/>
    <property type="match status" value="1"/>
</dbReference>
<dbReference type="InterPro" id="IPR000873">
    <property type="entry name" value="AMP-dep_synth/lig_dom"/>
</dbReference>
<evidence type="ECO:0000313" key="4">
    <source>
        <dbReference type="Proteomes" id="UP000246569"/>
    </source>
</evidence>
<keyword evidence="1 3" id="KW-0436">Ligase</keyword>
<dbReference type="PANTHER" id="PTHR43767:SF8">
    <property type="entry name" value="LONG-CHAIN-FATTY-ACID--COA LIGASE"/>
    <property type="match status" value="1"/>
</dbReference>
<evidence type="ECO:0000256" key="1">
    <source>
        <dbReference type="ARBA" id="ARBA00022598"/>
    </source>
</evidence>
<dbReference type="Proteomes" id="UP000246569">
    <property type="component" value="Unassembled WGS sequence"/>
</dbReference>
<dbReference type="Gene3D" id="3.30.300.30">
    <property type="match status" value="1"/>
</dbReference>
<gene>
    <name evidence="3" type="ORF">C7443_102216</name>
</gene>
<accession>A0A317MZN5</accession>
<evidence type="ECO:0000259" key="2">
    <source>
        <dbReference type="Pfam" id="PF00501"/>
    </source>
</evidence>
<dbReference type="AlphaFoldDB" id="A0A317MZN5"/>
<organism evidence="3 4">
    <name type="scientific">Plasticicumulans acidivorans</name>
    <dbReference type="NCBI Taxonomy" id="886464"/>
    <lineage>
        <taxon>Bacteria</taxon>
        <taxon>Pseudomonadati</taxon>
        <taxon>Pseudomonadota</taxon>
        <taxon>Gammaproteobacteria</taxon>
        <taxon>Candidatus Competibacteraceae</taxon>
        <taxon>Plasticicumulans</taxon>
    </lineage>
</organism>
<evidence type="ECO:0000313" key="3">
    <source>
        <dbReference type="EMBL" id="PWV64566.1"/>
    </source>
</evidence>
<dbReference type="RefSeq" id="WP_342774199.1">
    <property type="nucleotide sequence ID" value="NZ_QGTJ01000002.1"/>
</dbReference>